<evidence type="ECO:0000313" key="4">
    <source>
        <dbReference type="Proteomes" id="UP000663891"/>
    </source>
</evidence>
<evidence type="ECO:0000313" key="2">
    <source>
        <dbReference type="EMBL" id="CAF0973447.1"/>
    </source>
</evidence>
<proteinExistence type="predicted"/>
<feature type="compositionally biased region" description="Basic and acidic residues" evidence="1">
    <location>
        <begin position="159"/>
        <end position="172"/>
    </location>
</feature>
<feature type="region of interest" description="Disordered" evidence="1">
    <location>
        <begin position="140"/>
        <end position="188"/>
    </location>
</feature>
<gene>
    <name evidence="3" type="ORF">OKA104_LOCUS7248</name>
    <name evidence="2" type="ORF">VCS650_LOCUS13264</name>
</gene>
<dbReference type="EMBL" id="CAJOAY010000276">
    <property type="protein sequence ID" value="CAF3613556.1"/>
    <property type="molecule type" value="Genomic_DNA"/>
</dbReference>
<reference evidence="2" key="1">
    <citation type="submission" date="2021-02" db="EMBL/GenBank/DDBJ databases">
        <authorList>
            <person name="Nowell W R."/>
        </authorList>
    </citation>
    <scope>NUCLEOTIDE SEQUENCE</scope>
</reference>
<evidence type="ECO:0000313" key="3">
    <source>
        <dbReference type="EMBL" id="CAF3613556.1"/>
    </source>
</evidence>
<dbReference type="AlphaFoldDB" id="A0A814EMT9"/>
<feature type="compositionally biased region" description="Basic and acidic residues" evidence="1">
    <location>
        <begin position="211"/>
        <end position="225"/>
    </location>
</feature>
<dbReference type="Proteomes" id="UP000663891">
    <property type="component" value="Unassembled WGS sequence"/>
</dbReference>
<feature type="compositionally biased region" description="Acidic residues" evidence="1">
    <location>
        <begin position="425"/>
        <end position="434"/>
    </location>
</feature>
<dbReference type="EMBL" id="CAJNON010000106">
    <property type="protein sequence ID" value="CAF0973447.1"/>
    <property type="molecule type" value="Genomic_DNA"/>
</dbReference>
<evidence type="ECO:0000256" key="1">
    <source>
        <dbReference type="SAM" id="MobiDB-lite"/>
    </source>
</evidence>
<dbReference type="Proteomes" id="UP000663881">
    <property type="component" value="Unassembled WGS sequence"/>
</dbReference>
<feature type="compositionally biased region" description="Polar residues" evidence="1">
    <location>
        <begin position="176"/>
        <end position="186"/>
    </location>
</feature>
<protein>
    <submittedName>
        <fullName evidence="2">Uncharacterized protein</fullName>
    </submittedName>
</protein>
<dbReference type="OrthoDB" id="10053488at2759"/>
<comment type="caution">
    <text evidence="2">The sequence shown here is derived from an EMBL/GenBank/DDBJ whole genome shotgun (WGS) entry which is preliminary data.</text>
</comment>
<name>A0A814EMT9_9BILA</name>
<feature type="compositionally biased region" description="Basic residues" evidence="1">
    <location>
        <begin position="409"/>
        <end position="419"/>
    </location>
</feature>
<sequence>MDNIELKINYNRRIRLTRSFKDTTTIQEFDNFIRSWIYPDELKDYVIHYYSANGNKITLDKNQPNFLAPVFRCATVLTGVHSSTSAQNFVNILIEPISQGDDDQINALSPATCDLESLIPLDFSPEFEKFLENLERHGEDCVGQENGSDSVDDQGDAAPTEHIRQSKERNVDKNPSIPTTSNNSDSNVKHIHMIHDVSPQPGRMRYFSDGAPKRPVEERKSEAKRSHALLPGAKGPNQKNQHIRPIISIPSFATKLIKSGVPVVLLVASVTEEKIGNECVWRLHPLSEFHQPGCDAKSIGVNPIEMVLNQKSIQNGQLTIEVILTRKAGLIGTNSKGLVLHKLDEESVQNLHVADHNHKLIRLAFILKINGLRHMNTFGLSGFMNFTPRHKSNPTSVQPKICPECNQPIKRKRPAKKRSTAYADSDSDSDMTEE</sequence>
<feature type="region of interest" description="Disordered" evidence="1">
    <location>
        <begin position="210"/>
        <end position="239"/>
    </location>
</feature>
<organism evidence="2 4">
    <name type="scientific">Adineta steineri</name>
    <dbReference type="NCBI Taxonomy" id="433720"/>
    <lineage>
        <taxon>Eukaryota</taxon>
        <taxon>Metazoa</taxon>
        <taxon>Spiralia</taxon>
        <taxon>Gnathifera</taxon>
        <taxon>Rotifera</taxon>
        <taxon>Eurotatoria</taxon>
        <taxon>Bdelloidea</taxon>
        <taxon>Adinetida</taxon>
        <taxon>Adinetidae</taxon>
        <taxon>Adineta</taxon>
    </lineage>
</organism>
<feature type="region of interest" description="Disordered" evidence="1">
    <location>
        <begin position="391"/>
        <end position="434"/>
    </location>
</feature>
<accession>A0A814EMT9</accession>